<proteinExistence type="inferred from homology"/>
<accession>A0A9E7IXA0</accession>
<keyword evidence="1 4" id="KW-0645">Protease</keyword>
<dbReference type="EMBL" id="CP096649">
    <property type="protein sequence ID" value="UQK59216.1"/>
    <property type="molecule type" value="Genomic_DNA"/>
</dbReference>
<gene>
    <name evidence="6" type="ORF">M1R53_00690</name>
</gene>
<dbReference type="SUPFAM" id="SSF54001">
    <property type="entry name" value="Cysteine proteinases"/>
    <property type="match status" value="1"/>
</dbReference>
<feature type="active site" evidence="5">
    <location>
        <position position="389"/>
    </location>
</feature>
<dbReference type="PANTHER" id="PTHR10363">
    <property type="entry name" value="BLEOMYCIN HYDROLASE"/>
    <property type="match status" value="1"/>
</dbReference>
<protein>
    <recommendedName>
        <fullName evidence="4">Aminopeptidase</fullName>
    </recommendedName>
</protein>
<dbReference type="Proteomes" id="UP000831151">
    <property type="component" value="Chromosome"/>
</dbReference>
<dbReference type="PANTHER" id="PTHR10363:SF2">
    <property type="entry name" value="BLEOMYCIN HYDROLASE"/>
    <property type="match status" value="1"/>
</dbReference>
<evidence type="ECO:0000256" key="1">
    <source>
        <dbReference type="ARBA" id="ARBA00022670"/>
    </source>
</evidence>
<dbReference type="CDD" id="cd00585">
    <property type="entry name" value="Peptidase_C1B"/>
    <property type="match status" value="1"/>
</dbReference>
<dbReference type="InterPro" id="IPR000169">
    <property type="entry name" value="Pept_cys_AS"/>
</dbReference>
<evidence type="ECO:0000313" key="7">
    <source>
        <dbReference type="Proteomes" id="UP000831151"/>
    </source>
</evidence>
<evidence type="ECO:0000313" key="6">
    <source>
        <dbReference type="EMBL" id="UQK59216.1"/>
    </source>
</evidence>
<evidence type="ECO:0000256" key="5">
    <source>
        <dbReference type="PIRSR" id="PIRSR005700-1"/>
    </source>
</evidence>
<dbReference type="AlphaFoldDB" id="A0A9E7IXA0"/>
<dbReference type="InterPro" id="IPR038765">
    <property type="entry name" value="Papain-like_cys_pep_sf"/>
</dbReference>
<dbReference type="PROSITE" id="PS00139">
    <property type="entry name" value="THIOL_PROTEASE_CYS"/>
    <property type="match status" value="1"/>
</dbReference>
<reference evidence="6" key="1">
    <citation type="submission" date="2022-04" db="EMBL/GenBank/DDBJ databases">
        <title>Complete genome sequences of Ezakiella coagulans and Fenollaria massiliensis.</title>
        <authorList>
            <person name="France M.T."/>
            <person name="Clifford J."/>
            <person name="Narina S."/>
            <person name="Rutt L."/>
            <person name="Ravel J."/>
        </authorList>
    </citation>
    <scope>NUCLEOTIDE SEQUENCE</scope>
    <source>
        <strain evidence="6">C0061C2</strain>
    </source>
</reference>
<feature type="active site" evidence="5">
    <location>
        <position position="69"/>
    </location>
</feature>
<dbReference type="InterPro" id="IPR004134">
    <property type="entry name" value="Peptidase_C1B"/>
</dbReference>
<comment type="similarity">
    <text evidence="4">Belongs to the peptidase C1 family.</text>
</comment>
<keyword evidence="2 4" id="KW-0378">Hydrolase</keyword>
<feature type="active site" evidence="5">
    <location>
        <position position="368"/>
    </location>
</feature>
<keyword evidence="3 4" id="KW-0788">Thiol protease</keyword>
<evidence type="ECO:0000256" key="2">
    <source>
        <dbReference type="ARBA" id="ARBA00022801"/>
    </source>
</evidence>
<dbReference type="GO" id="GO:0005737">
    <property type="term" value="C:cytoplasm"/>
    <property type="evidence" value="ECO:0007669"/>
    <property type="project" value="TreeGrafter"/>
</dbReference>
<keyword evidence="7" id="KW-1185">Reference proteome</keyword>
<keyword evidence="4" id="KW-0031">Aminopeptidase</keyword>
<dbReference type="PIRSF" id="PIRSF005700">
    <property type="entry name" value="PepC"/>
    <property type="match status" value="1"/>
</dbReference>
<dbReference type="GO" id="GO:0006508">
    <property type="term" value="P:proteolysis"/>
    <property type="evidence" value="ECO:0007669"/>
    <property type="project" value="UniProtKB-KW"/>
</dbReference>
<evidence type="ECO:0000256" key="3">
    <source>
        <dbReference type="ARBA" id="ARBA00022807"/>
    </source>
</evidence>
<name>A0A9E7IXA0_9FIRM</name>
<dbReference type="GO" id="GO:0009636">
    <property type="term" value="P:response to toxic substance"/>
    <property type="evidence" value="ECO:0007669"/>
    <property type="project" value="TreeGrafter"/>
</dbReference>
<dbReference type="RefSeq" id="WP_249242721.1">
    <property type="nucleotide sequence ID" value="NZ_CP096649.1"/>
</dbReference>
<dbReference type="Pfam" id="PF03051">
    <property type="entry name" value="Peptidase_C1_2"/>
    <property type="match status" value="1"/>
</dbReference>
<sequence length="447" mass="51593">MRQLSTDKLYELEKEFLDDKKNIVAMNAAVQSGIRKVATDINKIKENPYKFNIDINNGDVCNQKASGRCWMFASLNFMRNVIIKKYKLENFELSQSYPFFFDKLERSNYYFETVIEKADEPIEDRVMQYLMGDPLCDGGQWDMFVNIVNKYGLVPKYVYPETIASSNTRELNKYLSKILRKNTVTLREAIKEGKSKQEVNALKEAALQDVFNVLTATLGKLPETFDFIAHDKDDKLIEEKNLTPQSFFKKYVGLNLDDFVSITNAPTKDKPFNKTFTIKYLGNIVEGKEVKHLNLKVEDLKKAIIKQLQDGMPVWFGCDVGKDMYRGEKDDKRATLAKDVIDYETLFDIDLEISKEDGLDYGYSLMTHAMTFTGVEMDGTKPVRFKVENSWGDDFGYKGHFVMSDAWFDSFVYQAVVNKKYLTKKEQSDYEAKPVVLKPWDPMGSLA</sequence>
<evidence type="ECO:0000256" key="4">
    <source>
        <dbReference type="PIRNR" id="PIRNR005700"/>
    </source>
</evidence>
<dbReference type="KEGG" id="fms:M1R53_00690"/>
<dbReference type="GO" id="GO:0043418">
    <property type="term" value="P:homocysteine catabolic process"/>
    <property type="evidence" value="ECO:0007669"/>
    <property type="project" value="TreeGrafter"/>
</dbReference>
<dbReference type="GO" id="GO:0070005">
    <property type="term" value="F:cysteine-type aminopeptidase activity"/>
    <property type="evidence" value="ECO:0007669"/>
    <property type="project" value="InterPro"/>
</dbReference>
<organism evidence="6 7">
    <name type="scientific">Fenollaria massiliensis</name>
    <dbReference type="NCBI Taxonomy" id="938288"/>
    <lineage>
        <taxon>Bacteria</taxon>
        <taxon>Bacillati</taxon>
        <taxon>Bacillota</taxon>
        <taxon>Clostridia</taxon>
        <taxon>Eubacteriales</taxon>
        <taxon>Fenollaria</taxon>
    </lineage>
</organism>
<dbReference type="Gene3D" id="3.90.70.10">
    <property type="entry name" value="Cysteine proteinases"/>
    <property type="match status" value="1"/>
</dbReference>